<evidence type="ECO:0000313" key="2">
    <source>
        <dbReference type="EMBL" id="GJS88016.1"/>
    </source>
</evidence>
<proteinExistence type="predicted"/>
<protein>
    <submittedName>
        <fullName evidence="2">Uncharacterized protein</fullName>
    </submittedName>
</protein>
<accession>A0ABQ4ZER3</accession>
<sequence length="103" mass="11979">MSRHQYNQIMTYGLRSRQKPSKPDKISNFVGRVKRIKVFIGSLTYICDFMILEDTSSIIESPPEQKNGFRKTLHRRNRPRTTKKRGTSSISKVIFEDKELGSS</sequence>
<dbReference type="EMBL" id="BQNB010011242">
    <property type="protein sequence ID" value="GJS88016.1"/>
    <property type="molecule type" value="Genomic_DNA"/>
</dbReference>
<dbReference type="Proteomes" id="UP001151760">
    <property type="component" value="Unassembled WGS sequence"/>
</dbReference>
<evidence type="ECO:0000313" key="3">
    <source>
        <dbReference type="Proteomes" id="UP001151760"/>
    </source>
</evidence>
<reference evidence="2" key="1">
    <citation type="journal article" date="2022" name="Int. J. Mol. Sci.">
        <title>Draft Genome of Tanacetum Coccineum: Genomic Comparison of Closely Related Tanacetum-Family Plants.</title>
        <authorList>
            <person name="Yamashiro T."/>
            <person name="Shiraishi A."/>
            <person name="Nakayama K."/>
            <person name="Satake H."/>
        </authorList>
    </citation>
    <scope>NUCLEOTIDE SEQUENCE</scope>
</reference>
<comment type="caution">
    <text evidence="2">The sequence shown here is derived from an EMBL/GenBank/DDBJ whole genome shotgun (WGS) entry which is preliminary data.</text>
</comment>
<feature type="compositionally biased region" description="Basic residues" evidence="1">
    <location>
        <begin position="68"/>
        <end position="86"/>
    </location>
</feature>
<name>A0ABQ4ZER3_9ASTR</name>
<evidence type="ECO:0000256" key="1">
    <source>
        <dbReference type="SAM" id="MobiDB-lite"/>
    </source>
</evidence>
<reference evidence="2" key="2">
    <citation type="submission" date="2022-01" db="EMBL/GenBank/DDBJ databases">
        <authorList>
            <person name="Yamashiro T."/>
            <person name="Shiraishi A."/>
            <person name="Satake H."/>
            <person name="Nakayama K."/>
        </authorList>
    </citation>
    <scope>NUCLEOTIDE SEQUENCE</scope>
</reference>
<feature type="region of interest" description="Disordered" evidence="1">
    <location>
        <begin position="60"/>
        <end position="103"/>
    </location>
</feature>
<keyword evidence="3" id="KW-1185">Reference proteome</keyword>
<feature type="compositionally biased region" description="Basic and acidic residues" evidence="1">
    <location>
        <begin position="94"/>
        <end position="103"/>
    </location>
</feature>
<gene>
    <name evidence="2" type="ORF">Tco_0770652</name>
</gene>
<organism evidence="2 3">
    <name type="scientific">Tanacetum coccineum</name>
    <dbReference type="NCBI Taxonomy" id="301880"/>
    <lineage>
        <taxon>Eukaryota</taxon>
        <taxon>Viridiplantae</taxon>
        <taxon>Streptophyta</taxon>
        <taxon>Embryophyta</taxon>
        <taxon>Tracheophyta</taxon>
        <taxon>Spermatophyta</taxon>
        <taxon>Magnoliopsida</taxon>
        <taxon>eudicotyledons</taxon>
        <taxon>Gunneridae</taxon>
        <taxon>Pentapetalae</taxon>
        <taxon>asterids</taxon>
        <taxon>campanulids</taxon>
        <taxon>Asterales</taxon>
        <taxon>Asteraceae</taxon>
        <taxon>Asteroideae</taxon>
        <taxon>Anthemideae</taxon>
        <taxon>Anthemidinae</taxon>
        <taxon>Tanacetum</taxon>
    </lineage>
</organism>